<dbReference type="EMBL" id="CP054705">
    <property type="protein sequence ID" value="QQK76275.1"/>
    <property type="molecule type" value="Genomic_DNA"/>
</dbReference>
<keyword evidence="4" id="KW-0749">Sporulation</keyword>
<dbReference type="Pfam" id="PF04259">
    <property type="entry name" value="SASP_gamma"/>
    <property type="match status" value="1"/>
</dbReference>
<evidence type="ECO:0000256" key="4">
    <source>
        <dbReference type="ARBA" id="ARBA00022969"/>
    </source>
</evidence>
<dbReference type="GO" id="GO:0030435">
    <property type="term" value="P:sporulation resulting in formation of a cellular spore"/>
    <property type="evidence" value="ECO:0007669"/>
    <property type="project" value="UniProtKB-KW"/>
</dbReference>
<keyword evidence="3" id="KW-0677">Repeat</keyword>
<accession>A0A7T6Z3E4</accession>
<gene>
    <name evidence="6" type="ORF">HUG15_12390</name>
</gene>
<evidence type="ECO:0000256" key="5">
    <source>
        <dbReference type="SAM" id="MobiDB-lite"/>
    </source>
</evidence>
<evidence type="ECO:0000313" key="7">
    <source>
        <dbReference type="Proteomes" id="UP000595823"/>
    </source>
</evidence>
<dbReference type="AlphaFoldDB" id="A0A7T6Z3E4"/>
<evidence type="ECO:0000313" key="6">
    <source>
        <dbReference type="EMBL" id="QQK76275.1"/>
    </source>
</evidence>
<evidence type="ECO:0000256" key="3">
    <source>
        <dbReference type="ARBA" id="ARBA00022737"/>
    </source>
</evidence>
<proteinExistence type="inferred from homology"/>
<name>A0A7T6Z3E4_9BACI</name>
<protein>
    <recommendedName>
        <fullName evidence="2">Small, acid-soluble spore protein gamma-type</fullName>
    </recommendedName>
</protein>
<evidence type="ECO:0000256" key="1">
    <source>
        <dbReference type="ARBA" id="ARBA00006710"/>
    </source>
</evidence>
<comment type="similarity">
    <text evidence="1">Belongs to the gamma-type SASP family.</text>
</comment>
<feature type="compositionally biased region" description="Polar residues" evidence="5">
    <location>
        <begin position="1"/>
        <end position="12"/>
    </location>
</feature>
<feature type="compositionally biased region" description="Polar residues" evidence="5">
    <location>
        <begin position="47"/>
        <end position="56"/>
    </location>
</feature>
<dbReference type="KEGG" id="scia:HUG15_12390"/>
<keyword evidence="7" id="KW-1185">Reference proteome</keyword>
<feature type="region of interest" description="Disordered" evidence="5">
    <location>
        <begin position="1"/>
        <end position="56"/>
    </location>
</feature>
<reference evidence="6 7" key="1">
    <citation type="submission" date="2020-06" db="EMBL/GenBank/DDBJ databases">
        <title>Genomic analysis of Salicibibacter sp. NKC5-3.</title>
        <authorList>
            <person name="Oh Y.J."/>
        </authorList>
    </citation>
    <scope>NUCLEOTIDE SEQUENCE [LARGE SCALE GENOMIC DNA]</scope>
    <source>
        <strain evidence="6 7">NKC5-3</strain>
    </source>
</reference>
<feature type="compositionally biased region" description="Basic and acidic residues" evidence="5">
    <location>
        <begin position="13"/>
        <end position="29"/>
    </location>
</feature>
<dbReference type="NCBIfam" id="TIGR01442">
    <property type="entry name" value="SASP_gamma"/>
    <property type="match status" value="1"/>
</dbReference>
<organism evidence="6 7">
    <name type="scientific">Salicibibacter cibarius</name>
    <dbReference type="NCBI Taxonomy" id="2743000"/>
    <lineage>
        <taxon>Bacteria</taxon>
        <taxon>Bacillati</taxon>
        <taxon>Bacillota</taxon>
        <taxon>Bacilli</taxon>
        <taxon>Bacillales</taxon>
        <taxon>Bacillaceae</taxon>
        <taxon>Salicibibacter</taxon>
    </lineage>
</organism>
<sequence length="56" mass="6343">MNHQQNQNNPSKTDVEKVKKQNEAAEKGKSNQTEFASETDAQKVKKQNQQASRKGQ</sequence>
<dbReference type="InterPro" id="IPR006341">
    <property type="entry name" value="Spore_gamma"/>
</dbReference>
<dbReference type="Proteomes" id="UP000595823">
    <property type="component" value="Chromosome"/>
</dbReference>
<evidence type="ECO:0000256" key="2">
    <source>
        <dbReference type="ARBA" id="ARBA00014721"/>
    </source>
</evidence>
<dbReference type="RefSeq" id="WP_200123408.1">
    <property type="nucleotide sequence ID" value="NZ_CP054705.1"/>
</dbReference>